<dbReference type="PANTHER" id="PTHR43135">
    <property type="entry name" value="ALPHA-D-RIBOSE 1-METHYLPHOSPHONATE 5-TRIPHOSPHATE DIPHOSPHATASE"/>
    <property type="match status" value="1"/>
</dbReference>
<dbReference type="EMBL" id="UINC01000811">
    <property type="protein sequence ID" value="SUZ61557.1"/>
    <property type="molecule type" value="Genomic_DNA"/>
</dbReference>
<dbReference type="Gene3D" id="2.30.40.10">
    <property type="entry name" value="Urease, subunit C, domain 1"/>
    <property type="match status" value="1"/>
</dbReference>
<proteinExistence type="predicted"/>
<evidence type="ECO:0000313" key="2">
    <source>
        <dbReference type="EMBL" id="SUZ61557.1"/>
    </source>
</evidence>
<dbReference type="SUPFAM" id="SSF51556">
    <property type="entry name" value="Metallo-dependent hydrolases"/>
    <property type="match status" value="1"/>
</dbReference>
<name>A0A381P558_9ZZZZ</name>
<dbReference type="InterPro" id="IPR051781">
    <property type="entry name" value="Metallo-dep_Hydrolase"/>
</dbReference>
<dbReference type="InterPro" id="IPR006680">
    <property type="entry name" value="Amidohydro-rel"/>
</dbReference>
<organism evidence="2">
    <name type="scientific">marine metagenome</name>
    <dbReference type="NCBI Taxonomy" id="408172"/>
    <lineage>
        <taxon>unclassified sequences</taxon>
        <taxon>metagenomes</taxon>
        <taxon>ecological metagenomes</taxon>
    </lineage>
</organism>
<dbReference type="InterPro" id="IPR011059">
    <property type="entry name" value="Metal-dep_hydrolase_composite"/>
</dbReference>
<dbReference type="AlphaFoldDB" id="A0A381P558"/>
<dbReference type="Gene3D" id="1.20.58.520">
    <property type="entry name" value="Amidohydrolase"/>
    <property type="match status" value="1"/>
</dbReference>
<dbReference type="GO" id="GO:0016810">
    <property type="term" value="F:hydrolase activity, acting on carbon-nitrogen (but not peptide) bonds"/>
    <property type="evidence" value="ECO:0007669"/>
    <property type="project" value="InterPro"/>
</dbReference>
<dbReference type="SUPFAM" id="SSF51338">
    <property type="entry name" value="Composite domain of metallo-dependent hydrolases"/>
    <property type="match status" value="1"/>
</dbReference>
<gene>
    <name evidence="2" type="ORF">METZ01_LOCUS14411</name>
</gene>
<dbReference type="InterPro" id="IPR032466">
    <property type="entry name" value="Metal_Hydrolase"/>
</dbReference>
<dbReference type="PANTHER" id="PTHR43135:SF3">
    <property type="entry name" value="ALPHA-D-RIBOSE 1-METHYLPHOSPHONATE 5-TRIPHOSPHATE DIPHOSPHATASE"/>
    <property type="match status" value="1"/>
</dbReference>
<reference evidence="2" key="1">
    <citation type="submission" date="2018-05" db="EMBL/GenBank/DDBJ databases">
        <authorList>
            <person name="Lanie J.A."/>
            <person name="Ng W.-L."/>
            <person name="Kazmierczak K.M."/>
            <person name="Andrzejewski T.M."/>
            <person name="Davidsen T.M."/>
            <person name="Wayne K.J."/>
            <person name="Tettelin H."/>
            <person name="Glass J.I."/>
            <person name="Rusch D."/>
            <person name="Podicherti R."/>
            <person name="Tsui H.-C.T."/>
            <person name="Winkler M.E."/>
        </authorList>
    </citation>
    <scope>NUCLEOTIDE SEQUENCE</scope>
</reference>
<evidence type="ECO:0000259" key="1">
    <source>
        <dbReference type="Pfam" id="PF01979"/>
    </source>
</evidence>
<protein>
    <recommendedName>
        <fullName evidence="1">Amidohydrolase-related domain-containing protein</fullName>
    </recommendedName>
</protein>
<feature type="domain" description="Amidohydrolase-related" evidence="1">
    <location>
        <begin position="69"/>
        <end position="405"/>
    </location>
</feature>
<dbReference type="Pfam" id="PF01979">
    <property type="entry name" value="Amidohydro_1"/>
    <property type="match status" value="1"/>
</dbReference>
<dbReference type="Gene3D" id="3.30.110.90">
    <property type="entry name" value="Amidohydrolase"/>
    <property type="match status" value="1"/>
</dbReference>
<sequence length="412" mass="44176">MILVVTFFSLLVVSWDAFPQSFVVTNARVFDGKMVYTNMDVVVRDGRIASLGSSSASEDIPHINAAGETLLPGLIDAHTHTQEIGQLEESLRFGITTVLDMGTFPPYEIPLREAAATRVDVADFRSAGILATAPGGHGTEFGIEIPTVAGVEEAVDFVRKRSQENVDYLKIVMNGVRAARNGMPTLGEDTVRALVNSGHEAGLMVLAHVESQGDVRLAISAGVDGLVHHWRDSGAQPELAGLLAANNVFVMPTLTAIDGLLGLGPQALLQDERVFPYLSDLAYRELTKELPTPPPGISTTIANQATTSLIRAGVQLLAGSDAFTGNPRIVHGASLHRLLELFVDAGLSPTEALRTATSNVAEAFDLSDRGRIQPGFRADLVLVRGDPTEDITVTRDILRVWKAGVELQRQSF</sequence>
<accession>A0A381P558</accession>
<dbReference type="Gene3D" id="3.40.50.10910">
    <property type="entry name" value="Amidohydrolase"/>
    <property type="match status" value="1"/>
</dbReference>